<proteinExistence type="predicted"/>
<gene>
    <name evidence="2" type="ORF">V6N11_082092</name>
</gene>
<keyword evidence="1" id="KW-0812">Transmembrane</keyword>
<reference evidence="2 3" key="1">
    <citation type="journal article" date="2024" name="G3 (Bethesda)">
        <title>Genome assembly of Hibiscus sabdariffa L. provides insights into metabolisms of medicinal natural products.</title>
        <authorList>
            <person name="Kim T."/>
        </authorList>
    </citation>
    <scope>NUCLEOTIDE SEQUENCE [LARGE SCALE GENOMIC DNA]</scope>
    <source>
        <strain evidence="2">TK-2024</strain>
        <tissue evidence="2">Old leaves</tissue>
    </source>
</reference>
<sequence length="490" mass="55044">MAVVSCAVVVAENRLLGDYSLSLLNPRFGFFGRRSWTVQGPGSWFSGAVWLSFTVVHWMQIIWDLDTAVFWVVVHYRNLMSTAVFWAVAHCRNLMSYPLLWWKSWLLRDGTPFIQPAQYYNWILLPRRPCCSRQRRLLLWLPAPFLFVFSFSYPCALLSDPLNCFHLWQVLRRCDFWVARCLYGHMRRVTSIPDFLERTPVVKTNSRIRMVNRMVSGSVAGSGSTSGSDPSCYLSGSAPTQTLWASCLQASHVSHPLRNFLGSLKVCGVSLVWPPSASTACGFLHTISASTACDVLHTIAILHSCSSYMGSDLLSAMENPKFTEEEAAVITEIPAEDEDSNFWLVGSVISLKPVDGDSVIRMFRSVWKAKNILAIVELQPNFFLIKPSSSGVVDMILKRQPWAIHDEFFSIKPYILALTTAEYDFLFMTIWIRVYKLPLRAMNREMGLRLGGCVGTALGVDHRVEGGNMGFAIWKLASGVNATAPPAKTI</sequence>
<evidence type="ECO:0000256" key="1">
    <source>
        <dbReference type="SAM" id="Phobius"/>
    </source>
</evidence>
<keyword evidence="1" id="KW-1133">Transmembrane helix</keyword>
<keyword evidence="1" id="KW-0472">Membrane</keyword>
<dbReference type="InterPro" id="IPR040256">
    <property type="entry name" value="At4g02000-like"/>
</dbReference>
<organism evidence="2 3">
    <name type="scientific">Hibiscus sabdariffa</name>
    <name type="common">roselle</name>
    <dbReference type="NCBI Taxonomy" id="183260"/>
    <lineage>
        <taxon>Eukaryota</taxon>
        <taxon>Viridiplantae</taxon>
        <taxon>Streptophyta</taxon>
        <taxon>Embryophyta</taxon>
        <taxon>Tracheophyta</taxon>
        <taxon>Spermatophyta</taxon>
        <taxon>Magnoliopsida</taxon>
        <taxon>eudicotyledons</taxon>
        <taxon>Gunneridae</taxon>
        <taxon>Pentapetalae</taxon>
        <taxon>rosids</taxon>
        <taxon>malvids</taxon>
        <taxon>Malvales</taxon>
        <taxon>Malvaceae</taxon>
        <taxon>Malvoideae</taxon>
        <taxon>Hibiscus</taxon>
    </lineage>
</organism>
<evidence type="ECO:0000313" key="3">
    <source>
        <dbReference type="Proteomes" id="UP001396334"/>
    </source>
</evidence>
<feature type="transmembrane region" description="Helical" evidence="1">
    <location>
        <begin position="43"/>
        <end position="63"/>
    </location>
</feature>
<evidence type="ECO:0008006" key="4">
    <source>
        <dbReference type="Google" id="ProtNLM"/>
    </source>
</evidence>
<keyword evidence="3" id="KW-1185">Reference proteome</keyword>
<protein>
    <recommendedName>
        <fullName evidence="4">DUF4283 domain-containing protein</fullName>
    </recommendedName>
</protein>
<feature type="transmembrane region" description="Helical" evidence="1">
    <location>
        <begin position="137"/>
        <end position="154"/>
    </location>
</feature>
<dbReference type="PANTHER" id="PTHR31286:SF178">
    <property type="entry name" value="DUF4283 DOMAIN-CONTAINING PROTEIN"/>
    <property type="match status" value="1"/>
</dbReference>
<dbReference type="EMBL" id="JBBPBN010000038">
    <property type="protein sequence ID" value="KAK8999954.1"/>
    <property type="molecule type" value="Genomic_DNA"/>
</dbReference>
<feature type="transmembrane region" description="Helical" evidence="1">
    <location>
        <begin position="69"/>
        <end position="89"/>
    </location>
</feature>
<dbReference type="PANTHER" id="PTHR31286">
    <property type="entry name" value="GLYCINE-RICH CELL WALL STRUCTURAL PROTEIN 1.8-LIKE"/>
    <property type="match status" value="1"/>
</dbReference>
<name>A0ABR2QH70_9ROSI</name>
<comment type="caution">
    <text evidence="2">The sequence shown here is derived from an EMBL/GenBank/DDBJ whole genome shotgun (WGS) entry which is preliminary data.</text>
</comment>
<evidence type="ECO:0000313" key="2">
    <source>
        <dbReference type="EMBL" id="KAK8999954.1"/>
    </source>
</evidence>
<dbReference type="Proteomes" id="UP001396334">
    <property type="component" value="Unassembled WGS sequence"/>
</dbReference>
<accession>A0ABR2QH70</accession>